<accession>A0A5N5QFL7</accession>
<dbReference type="AlphaFoldDB" id="A0A5N5QFL7"/>
<reference evidence="1 2" key="1">
    <citation type="journal article" date="2019" name="Fungal Biol. Biotechnol.">
        <title>Draft genome sequence of fastidious pathogen Ceratobasidium theobromae, which causes vascular-streak dieback in Theobroma cacao.</title>
        <authorList>
            <person name="Ali S.S."/>
            <person name="Asman A."/>
            <person name="Shao J."/>
            <person name="Firmansyah A.P."/>
            <person name="Susilo A.W."/>
            <person name="Rosmana A."/>
            <person name="McMahon P."/>
            <person name="Junaid M."/>
            <person name="Guest D."/>
            <person name="Kheng T.Y."/>
            <person name="Meinhardt L.W."/>
            <person name="Bailey B.A."/>
        </authorList>
    </citation>
    <scope>NUCLEOTIDE SEQUENCE [LARGE SCALE GENOMIC DNA]</scope>
    <source>
        <strain evidence="1 2">CT2</strain>
    </source>
</reference>
<evidence type="ECO:0000313" key="1">
    <source>
        <dbReference type="EMBL" id="KAB5590246.1"/>
    </source>
</evidence>
<comment type="caution">
    <text evidence="1">The sequence shown here is derived from an EMBL/GenBank/DDBJ whole genome shotgun (WGS) entry which is preliminary data.</text>
</comment>
<organism evidence="1 2">
    <name type="scientific">Ceratobasidium theobromae</name>
    <dbReference type="NCBI Taxonomy" id="1582974"/>
    <lineage>
        <taxon>Eukaryota</taxon>
        <taxon>Fungi</taxon>
        <taxon>Dikarya</taxon>
        <taxon>Basidiomycota</taxon>
        <taxon>Agaricomycotina</taxon>
        <taxon>Agaricomycetes</taxon>
        <taxon>Cantharellales</taxon>
        <taxon>Ceratobasidiaceae</taxon>
        <taxon>Ceratobasidium</taxon>
    </lineage>
</organism>
<sequence length="335" mass="38638">MNVSNRYYYQYRYDRVCVCRLTLHALLHVADDVLRCGPVWVAWSFCIERYCREITFCAKSKVIPYATISKYVLQMSQVAAIAGRFPSIRKALLFGKNDAPAPISRMEFVYSEYEEHNIILRFPRLREYRLKGSTRQHVARYFCTNNLQQLPRLTFHGWLKYLPERCERWGKLRIGDGGDCVRAAIACNPSSVYGKRDSSFIRFTCERDENENDPRAPINMIEVVGYGRLEFILAITFPVDLEHNIDAPTTHVLALITEAKDVEGDATREMISFRKFGRSFVLDITSVKNVAGRVFTKAKRDAGEWVIIDRSGEICQTDFQVDEHGGEDDEEGWAN</sequence>
<dbReference type="EMBL" id="SSOP01000185">
    <property type="protein sequence ID" value="KAB5590246.1"/>
    <property type="molecule type" value="Genomic_DNA"/>
</dbReference>
<keyword evidence="2" id="KW-1185">Reference proteome</keyword>
<gene>
    <name evidence="1" type="ORF">CTheo_6324</name>
</gene>
<evidence type="ECO:0000313" key="2">
    <source>
        <dbReference type="Proteomes" id="UP000383932"/>
    </source>
</evidence>
<proteinExistence type="predicted"/>
<protein>
    <submittedName>
        <fullName evidence="1">Uncharacterized protein</fullName>
    </submittedName>
</protein>
<dbReference type="OrthoDB" id="6613063at2759"/>
<name>A0A5N5QFL7_9AGAM</name>
<dbReference type="Proteomes" id="UP000383932">
    <property type="component" value="Unassembled WGS sequence"/>
</dbReference>